<feature type="compositionally biased region" description="Polar residues" evidence="1">
    <location>
        <begin position="1"/>
        <end position="20"/>
    </location>
</feature>
<reference evidence="2" key="1">
    <citation type="submission" date="2014-05" db="EMBL/GenBank/DDBJ databases">
        <authorList>
            <person name="Chronopoulou M."/>
        </authorList>
    </citation>
    <scope>NUCLEOTIDE SEQUENCE</scope>
    <source>
        <tissue evidence="2">Whole organism</tissue>
    </source>
</reference>
<sequence>MFSGITASFSRPGHSVSSVSVRPRLKSARHRLMVAFDGPESE</sequence>
<name>A0A0K2TWR1_LEPSM</name>
<feature type="region of interest" description="Disordered" evidence="1">
    <location>
        <begin position="1"/>
        <end position="22"/>
    </location>
</feature>
<proteinExistence type="predicted"/>
<evidence type="ECO:0000313" key="2">
    <source>
        <dbReference type="EMBL" id="CDW30414.1"/>
    </source>
</evidence>
<dbReference type="AlphaFoldDB" id="A0A0K2TWR1"/>
<organism evidence="2">
    <name type="scientific">Lepeophtheirus salmonis</name>
    <name type="common">Salmon louse</name>
    <name type="synonym">Caligus salmonis</name>
    <dbReference type="NCBI Taxonomy" id="72036"/>
    <lineage>
        <taxon>Eukaryota</taxon>
        <taxon>Metazoa</taxon>
        <taxon>Ecdysozoa</taxon>
        <taxon>Arthropoda</taxon>
        <taxon>Crustacea</taxon>
        <taxon>Multicrustacea</taxon>
        <taxon>Hexanauplia</taxon>
        <taxon>Copepoda</taxon>
        <taxon>Siphonostomatoida</taxon>
        <taxon>Caligidae</taxon>
        <taxon>Lepeophtheirus</taxon>
    </lineage>
</organism>
<dbReference type="EMBL" id="HACA01013053">
    <property type="protein sequence ID" value="CDW30414.1"/>
    <property type="molecule type" value="Transcribed_RNA"/>
</dbReference>
<evidence type="ECO:0000256" key="1">
    <source>
        <dbReference type="SAM" id="MobiDB-lite"/>
    </source>
</evidence>
<accession>A0A0K2TWR1</accession>
<protein>
    <submittedName>
        <fullName evidence="2">Uncharacterized protein</fullName>
    </submittedName>
</protein>